<gene>
    <name evidence="2" type="ORF">HJC23_000745</name>
</gene>
<dbReference type="PANTHER" id="PTHR33979:SF2">
    <property type="entry name" value="PEPTIDASE M50B-LIKE-DOMAIN-CONTAINING PROTEIN"/>
    <property type="match status" value="1"/>
</dbReference>
<accession>A0ABD3PZ37</accession>
<dbReference type="InterPro" id="IPR049500">
    <property type="entry name" value="Peptidase_M50B-like"/>
</dbReference>
<keyword evidence="1" id="KW-1133">Transmembrane helix</keyword>
<protein>
    <recommendedName>
        <fullName evidence="4">Peptidase M50B-like-domain-containing protein</fullName>
    </recommendedName>
</protein>
<feature type="transmembrane region" description="Helical" evidence="1">
    <location>
        <begin position="177"/>
        <end position="197"/>
    </location>
</feature>
<organism evidence="2 3">
    <name type="scientific">Cyclotella cryptica</name>
    <dbReference type="NCBI Taxonomy" id="29204"/>
    <lineage>
        <taxon>Eukaryota</taxon>
        <taxon>Sar</taxon>
        <taxon>Stramenopiles</taxon>
        <taxon>Ochrophyta</taxon>
        <taxon>Bacillariophyta</taxon>
        <taxon>Coscinodiscophyceae</taxon>
        <taxon>Thalassiosirophycidae</taxon>
        <taxon>Stephanodiscales</taxon>
        <taxon>Stephanodiscaceae</taxon>
        <taxon>Cyclotella</taxon>
    </lineage>
</organism>
<feature type="transmembrane region" description="Helical" evidence="1">
    <location>
        <begin position="126"/>
        <end position="145"/>
    </location>
</feature>
<dbReference type="EMBL" id="JABMIG020000093">
    <property type="protein sequence ID" value="KAL3793203.1"/>
    <property type="molecule type" value="Genomic_DNA"/>
</dbReference>
<reference evidence="2 3" key="1">
    <citation type="journal article" date="2020" name="G3 (Bethesda)">
        <title>Improved Reference Genome for Cyclotella cryptica CCMP332, a Model for Cell Wall Morphogenesis, Salinity Adaptation, and Lipid Production in Diatoms (Bacillariophyta).</title>
        <authorList>
            <person name="Roberts W.R."/>
            <person name="Downey K.M."/>
            <person name="Ruck E.C."/>
            <person name="Traller J.C."/>
            <person name="Alverson A.J."/>
        </authorList>
    </citation>
    <scope>NUCLEOTIDE SEQUENCE [LARGE SCALE GENOMIC DNA]</scope>
    <source>
        <strain evidence="2 3">CCMP332</strain>
    </source>
</reference>
<evidence type="ECO:0008006" key="4">
    <source>
        <dbReference type="Google" id="ProtNLM"/>
    </source>
</evidence>
<dbReference type="AlphaFoldDB" id="A0ABD3PZ37"/>
<proteinExistence type="predicted"/>
<dbReference type="Pfam" id="PF13398">
    <property type="entry name" value="Peptidase_M50B"/>
    <property type="match status" value="1"/>
</dbReference>
<keyword evidence="1" id="KW-0472">Membrane</keyword>
<name>A0ABD3PZ37_9STRA</name>
<comment type="caution">
    <text evidence="2">The sequence shown here is derived from an EMBL/GenBank/DDBJ whole genome shotgun (WGS) entry which is preliminary data.</text>
</comment>
<dbReference type="Proteomes" id="UP001516023">
    <property type="component" value="Unassembled WGS sequence"/>
</dbReference>
<dbReference type="PANTHER" id="PTHR33979">
    <property type="entry name" value="OS02G0221600 PROTEIN"/>
    <property type="match status" value="1"/>
</dbReference>
<keyword evidence="3" id="KW-1185">Reference proteome</keyword>
<feature type="transmembrane region" description="Helical" evidence="1">
    <location>
        <begin position="203"/>
        <end position="222"/>
    </location>
</feature>
<feature type="transmembrane region" description="Helical" evidence="1">
    <location>
        <begin position="250"/>
        <end position="273"/>
    </location>
</feature>
<feature type="transmembrane region" description="Helical" evidence="1">
    <location>
        <begin position="151"/>
        <end position="170"/>
    </location>
</feature>
<keyword evidence="1" id="KW-0812">Transmembrane</keyword>
<sequence length="276" mass="30848">MFLRQDQVSDTMDIPYVLSDTITDTSTVIPPWLSQDVVESTSGTDWTLSNCCDEYEKLLIALVPSYLFLILLLWNTFLMKPMKLIAVFVHEMSHATACWLTCGKVEGIEVHLNEGGVTKYRGGWRWLIIPAGYCGGAFWGGFLVTMSGNRIAALVSSVVFCVAMLVSLRFSPNRTMVFLNLFFITLTVAFIVVDTMLDIVLTNYLTLFYGVFIGAFSVYDIYDDLITRTVEGSDAHACFKLIPCCLPRCVGLQFAVVALMFQALGLYFALVWMTST</sequence>
<evidence type="ECO:0000256" key="1">
    <source>
        <dbReference type="SAM" id="Phobius"/>
    </source>
</evidence>
<evidence type="ECO:0000313" key="3">
    <source>
        <dbReference type="Proteomes" id="UP001516023"/>
    </source>
</evidence>
<feature type="transmembrane region" description="Helical" evidence="1">
    <location>
        <begin position="58"/>
        <end position="78"/>
    </location>
</feature>
<evidence type="ECO:0000313" key="2">
    <source>
        <dbReference type="EMBL" id="KAL3793203.1"/>
    </source>
</evidence>